<dbReference type="Pfam" id="PF14608">
    <property type="entry name" value="zf-CCCH_2"/>
    <property type="match status" value="2"/>
</dbReference>
<accession>A0A6N1NIC6</accession>
<feature type="region of interest" description="Disordered" evidence="1">
    <location>
        <begin position="262"/>
        <end position="391"/>
    </location>
</feature>
<evidence type="ECO:0008006" key="3">
    <source>
        <dbReference type="Google" id="ProtNLM"/>
    </source>
</evidence>
<dbReference type="Gene3D" id="4.10.1000.40">
    <property type="match status" value="1"/>
</dbReference>
<feature type="compositionally biased region" description="Basic and acidic residues" evidence="1">
    <location>
        <begin position="342"/>
        <end position="354"/>
    </location>
</feature>
<feature type="compositionally biased region" description="Basic and acidic residues" evidence="1">
    <location>
        <begin position="268"/>
        <end position="281"/>
    </location>
</feature>
<reference evidence="2" key="1">
    <citation type="submission" date="2017-01" db="EMBL/GenBank/DDBJ databases">
        <authorList>
            <person name="Assis F.L."/>
            <person name="Abrahao J.S."/>
            <person name="Silva L."/>
            <person name="Khalil J.B."/>
            <person name="Rodrigues R."/>
            <person name="Silva L.S."/>
            <person name="Arantes T."/>
            <person name="Boratto P."/>
            <person name="Andrade M."/>
            <person name="Kroon E.G."/>
            <person name="Ribeiro B."/>
            <person name="Bergier I."/>
            <person name="Seligmann H."/>
            <person name="Ghigo E."/>
            <person name="Colson P."/>
            <person name="Levasseur A."/>
            <person name="Raoult D."/>
            <person name="Scola B.L."/>
        </authorList>
    </citation>
    <scope>NUCLEOTIDE SEQUENCE</scope>
    <source>
        <strain evidence="2">Soda lake</strain>
    </source>
</reference>
<protein>
    <recommendedName>
        <fullName evidence="3">C3H1-type domain-containing protein</fullName>
    </recommendedName>
</protein>
<evidence type="ECO:0000256" key="1">
    <source>
        <dbReference type="SAM" id="MobiDB-lite"/>
    </source>
</evidence>
<dbReference type="KEGG" id="vg:80518148"/>
<evidence type="ECO:0000313" key="2">
    <source>
        <dbReference type="EMBL" id="QKU34739.1"/>
    </source>
</evidence>
<organism evidence="2">
    <name type="scientific">Tupanvirus soda lake</name>
    <dbReference type="NCBI Taxonomy" id="2126985"/>
    <lineage>
        <taxon>Viruses</taxon>
        <taxon>Varidnaviria</taxon>
        <taxon>Bamfordvirae</taxon>
        <taxon>Nucleocytoviricota</taxon>
        <taxon>Megaviricetes</taxon>
        <taxon>Imitervirales</taxon>
        <taxon>Mimiviridae</taxon>
        <taxon>Megamimivirinae</taxon>
        <taxon>Tupanvirus</taxon>
        <taxon>Tupanvirus salinum</taxon>
    </lineage>
</organism>
<proteinExistence type="predicted"/>
<dbReference type="EMBL" id="KY523104">
    <property type="protein sequence ID" value="QKU34739.1"/>
    <property type="molecule type" value="Genomic_DNA"/>
</dbReference>
<reference evidence="2" key="2">
    <citation type="journal article" date="2018" name="Nat. Commun.">
        <title>Tailed giant Tupanvirus possesses the most complete translational apparatus of the known virosphere.</title>
        <authorList>
            <person name="Abrahao J."/>
            <person name="Silva L."/>
            <person name="Silva L.S."/>
            <person name="Khalil J.Y.B."/>
            <person name="Rodrigues R."/>
            <person name="Arantes T."/>
            <person name="Assis F."/>
            <person name="Boratto P."/>
            <person name="Andrade M."/>
            <person name="Kroon E.G."/>
            <person name="Ribeiro B."/>
            <person name="Bergier I."/>
            <person name="Seligmann H."/>
            <person name="Ghigo E."/>
            <person name="Colson P."/>
            <person name="Levasseur A."/>
            <person name="Kroemer G."/>
            <person name="Raoult D."/>
            <person name="La Scola B."/>
        </authorList>
    </citation>
    <scope>NUCLEOTIDE SEQUENCE [LARGE SCALE GENOMIC DNA]</scope>
    <source>
        <strain evidence="2">Soda lake</strain>
    </source>
</reference>
<dbReference type="GeneID" id="80518148"/>
<feature type="compositionally biased region" description="Basic and acidic residues" evidence="1">
    <location>
        <begin position="376"/>
        <end position="385"/>
    </location>
</feature>
<name>A0A6N1NIC6_9VIRU</name>
<sequence length="391" mass="44422">MESTTFPLYDVIIEINKSLKRADSDPNPVPVDDLCNIINGITIKYNFYFNEEIVTVLKLAPNGCNICIRGIFGCCSPSTCKDCMELEKILQSSHWAIWCKQHKPIMGSARTVLMPSAPIPIPTRPTVSKPSDPMFLGVAPRNFGPEQSAYVRARPGEFYGHSVMSPFPTRPAEYGPPMDARDMVPPIYMDSGYAPYMPRDVPQPKHLSKEEAEEKRKHVPCRYGMKCTNLSCEFLHPDQINCRFGMNCDKDRCPYIHPRNHRVAHQHSTREERISREERLGVDSQSTRTDHPARNDRRSNNDRSNSSDKPSPKARLSLEKSHQRNSARRRALIDKIGQTSNDSDHENSHDDASVKKPNNIRGHTKTRSNRPNIKPTDTKVNEKSTNETQSN</sequence>
<dbReference type="RefSeq" id="YP_010781384.1">
    <property type="nucleotide sequence ID" value="NC_075039.1"/>
</dbReference>
<feature type="compositionally biased region" description="Basic and acidic residues" evidence="1">
    <location>
        <begin position="288"/>
        <end position="301"/>
    </location>
</feature>